<dbReference type="Pfam" id="PF02817">
    <property type="entry name" value="E3_binding"/>
    <property type="match status" value="1"/>
</dbReference>
<evidence type="ECO:0000313" key="4">
    <source>
        <dbReference type="EMBL" id="GGK31286.1"/>
    </source>
</evidence>
<protein>
    <recommendedName>
        <fullName evidence="3">Peripheral subunit-binding (PSBD) domain-containing protein</fullName>
    </recommendedName>
</protein>
<evidence type="ECO:0000256" key="2">
    <source>
        <dbReference type="SAM" id="MobiDB-lite"/>
    </source>
</evidence>
<gene>
    <name evidence="4" type="ORF">GCM10008955_26480</name>
</gene>
<feature type="region of interest" description="Disordered" evidence="2">
    <location>
        <begin position="46"/>
        <end position="70"/>
    </location>
</feature>
<reference evidence="5" key="1">
    <citation type="journal article" date="2019" name="Int. J. Syst. Evol. Microbiol.">
        <title>The Global Catalogue of Microorganisms (GCM) 10K type strain sequencing project: providing services to taxonomists for standard genome sequencing and annotation.</title>
        <authorList>
            <consortium name="The Broad Institute Genomics Platform"/>
            <consortium name="The Broad Institute Genome Sequencing Center for Infectious Disease"/>
            <person name="Wu L."/>
            <person name="Ma J."/>
        </authorList>
    </citation>
    <scope>NUCLEOTIDE SEQUENCE [LARGE SCALE GENOMIC DNA]</scope>
    <source>
        <strain evidence="5">JCM 30331</strain>
    </source>
</reference>
<feature type="compositionally biased region" description="Pro residues" evidence="2">
    <location>
        <begin position="150"/>
        <end position="164"/>
    </location>
</feature>
<organism evidence="4 5">
    <name type="scientific">Deinococcus malanensis</name>
    <dbReference type="NCBI Taxonomy" id="1706855"/>
    <lineage>
        <taxon>Bacteria</taxon>
        <taxon>Thermotogati</taxon>
        <taxon>Deinococcota</taxon>
        <taxon>Deinococci</taxon>
        <taxon>Deinococcales</taxon>
        <taxon>Deinococcaceae</taxon>
        <taxon>Deinococcus</taxon>
    </lineage>
</organism>
<dbReference type="Gene3D" id="4.10.320.10">
    <property type="entry name" value="E3-binding domain"/>
    <property type="match status" value="1"/>
</dbReference>
<feature type="compositionally biased region" description="Pro residues" evidence="2">
    <location>
        <begin position="51"/>
        <end position="61"/>
    </location>
</feature>
<feature type="compositionally biased region" description="Low complexity" evidence="2">
    <location>
        <begin position="185"/>
        <end position="205"/>
    </location>
</feature>
<keyword evidence="5" id="KW-1185">Reference proteome</keyword>
<dbReference type="RefSeq" id="WP_189009538.1">
    <property type="nucleotide sequence ID" value="NZ_BMPP01000011.1"/>
</dbReference>
<sequence>MERIAPLAKILAEANGIDWQHLQGSGEGGQIVEQDILTHLARIMTGEEEPPPTPVDAPPPDWNGEDIPGGGMFSADMLSKAGVDSDIAAFVEQTRPGADVAAPAASAAAADDEDMEFELEEEDAPAAAEPVPAPIAVSQPAQPMAASEPLPVPTPPSVPAPTPPASGGAAAGLGSLLSRLYKTSPAAETPAQPTASAAPAAAPEVPVQPPVAPVMTPATVVETPTMRDTPVVQETPVVEDTPVVPAVAASAPVVEAPVEEAPVAAEVQTPAPTFPAVSPAPEPVAAAPAPAPVAPQAEPVVSPVAIPAAAQSAPAQPAAIQDATWFGVYLRRDANLSAVTDLRMQLTDALGQDVPLSLLVARAAQRHADRLGLGSVALHDGQRTRSVGSGHLRDALHGLDTDHDGTPDLLIVDAGARDLDDLHFPHTLTLSIGRVQGGRAALSLNGNVDTAQAAQFLADLAGTLERPIVLVL</sequence>
<proteinExistence type="inferred from homology"/>
<evidence type="ECO:0000259" key="3">
    <source>
        <dbReference type="PROSITE" id="PS51826"/>
    </source>
</evidence>
<accession>A0ABQ2F1F7</accession>
<dbReference type="Proteomes" id="UP000647587">
    <property type="component" value="Unassembled WGS sequence"/>
</dbReference>
<dbReference type="InterPro" id="IPR004167">
    <property type="entry name" value="PSBD"/>
</dbReference>
<evidence type="ECO:0000313" key="5">
    <source>
        <dbReference type="Proteomes" id="UP000647587"/>
    </source>
</evidence>
<feature type="region of interest" description="Disordered" evidence="2">
    <location>
        <begin position="185"/>
        <end position="209"/>
    </location>
</feature>
<evidence type="ECO:0000256" key="1">
    <source>
        <dbReference type="ARBA" id="ARBA00007317"/>
    </source>
</evidence>
<feature type="compositionally biased region" description="Acidic residues" evidence="2">
    <location>
        <begin position="110"/>
        <end position="124"/>
    </location>
</feature>
<dbReference type="SUPFAM" id="SSF47005">
    <property type="entry name" value="Peripheral subunit-binding domain of 2-oxo acid dehydrogenase complex"/>
    <property type="match status" value="1"/>
</dbReference>
<dbReference type="InterPro" id="IPR036625">
    <property type="entry name" value="E3-bd_dom_sf"/>
</dbReference>
<dbReference type="PROSITE" id="PS51826">
    <property type="entry name" value="PSBD"/>
    <property type="match status" value="1"/>
</dbReference>
<feature type="compositionally biased region" description="Low complexity" evidence="2">
    <location>
        <begin position="98"/>
        <end position="109"/>
    </location>
</feature>
<name>A0ABQ2F1F7_9DEIO</name>
<feature type="region of interest" description="Disordered" evidence="2">
    <location>
        <begin position="97"/>
        <end position="171"/>
    </location>
</feature>
<feature type="compositionally biased region" description="Low complexity" evidence="2">
    <location>
        <begin position="125"/>
        <end position="137"/>
    </location>
</feature>
<feature type="domain" description="Peripheral subunit-binding (PSBD)" evidence="3">
    <location>
        <begin position="3"/>
        <end position="40"/>
    </location>
</feature>
<dbReference type="EMBL" id="BMPP01000011">
    <property type="protein sequence ID" value="GGK31286.1"/>
    <property type="molecule type" value="Genomic_DNA"/>
</dbReference>
<comment type="caution">
    <text evidence="4">The sequence shown here is derived from an EMBL/GenBank/DDBJ whole genome shotgun (WGS) entry which is preliminary data.</text>
</comment>
<comment type="similarity">
    <text evidence="1">Belongs to the 2-oxoacid dehydrogenase family.</text>
</comment>